<organism evidence="6 7">
    <name type="scientific">Lophium mytilinum</name>
    <dbReference type="NCBI Taxonomy" id="390894"/>
    <lineage>
        <taxon>Eukaryota</taxon>
        <taxon>Fungi</taxon>
        <taxon>Dikarya</taxon>
        <taxon>Ascomycota</taxon>
        <taxon>Pezizomycotina</taxon>
        <taxon>Dothideomycetes</taxon>
        <taxon>Pleosporomycetidae</taxon>
        <taxon>Mytilinidiales</taxon>
        <taxon>Mytilinidiaceae</taxon>
        <taxon>Lophium</taxon>
    </lineage>
</organism>
<evidence type="ECO:0000313" key="7">
    <source>
        <dbReference type="Proteomes" id="UP000799750"/>
    </source>
</evidence>
<dbReference type="InterPro" id="IPR011701">
    <property type="entry name" value="MFS"/>
</dbReference>
<feature type="transmembrane region" description="Helical" evidence="4">
    <location>
        <begin position="122"/>
        <end position="142"/>
    </location>
</feature>
<comment type="subcellular location">
    <subcellularLocation>
        <location evidence="1">Membrane</location>
        <topology evidence="1">Multi-pass membrane protein</topology>
    </subcellularLocation>
</comment>
<keyword evidence="4" id="KW-0812">Transmembrane</keyword>
<reference evidence="6" key="1">
    <citation type="journal article" date="2020" name="Stud. Mycol.">
        <title>101 Dothideomycetes genomes: a test case for predicting lifestyles and emergence of pathogens.</title>
        <authorList>
            <person name="Haridas S."/>
            <person name="Albert R."/>
            <person name="Binder M."/>
            <person name="Bloem J."/>
            <person name="Labutti K."/>
            <person name="Salamov A."/>
            <person name="Andreopoulos B."/>
            <person name="Baker S."/>
            <person name="Barry K."/>
            <person name="Bills G."/>
            <person name="Bluhm B."/>
            <person name="Cannon C."/>
            <person name="Castanera R."/>
            <person name="Culley D."/>
            <person name="Daum C."/>
            <person name="Ezra D."/>
            <person name="Gonzalez J."/>
            <person name="Henrissat B."/>
            <person name="Kuo A."/>
            <person name="Liang C."/>
            <person name="Lipzen A."/>
            <person name="Lutzoni F."/>
            <person name="Magnuson J."/>
            <person name="Mondo S."/>
            <person name="Nolan M."/>
            <person name="Ohm R."/>
            <person name="Pangilinan J."/>
            <person name="Park H.-J."/>
            <person name="Ramirez L."/>
            <person name="Alfaro M."/>
            <person name="Sun H."/>
            <person name="Tritt A."/>
            <person name="Yoshinaga Y."/>
            <person name="Zwiers L.-H."/>
            <person name="Turgeon B."/>
            <person name="Goodwin S."/>
            <person name="Spatafora J."/>
            <person name="Crous P."/>
            <person name="Grigoriev I."/>
        </authorList>
    </citation>
    <scope>NUCLEOTIDE SEQUENCE</scope>
    <source>
        <strain evidence="6">CBS 269.34</strain>
    </source>
</reference>
<dbReference type="Gene3D" id="1.20.1250.20">
    <property type="entry name" value="MFS general substrate transporter like domains"/>
    <property type="match status" value="2"/>
</dbReference>
<feature type="transmembrane region" description="Helical" evidence="4">
    <location>
        <begin position="212"/>
        <end position="232"/>
    </location>
</feature>
<feature type="transmembrane region" description="Helical" evidence="4">
    <location>
        <begin position="252"/>
        <end position="274"/>
    </location>
</feature>
<feature type="compositionally biased region" description="Polar residues" evidence="3">
    <location>
        <begin position="18"/>
        <end position="31"/>
    </location>
</feature>
<dbReference type="PANTHER" id="PTHR11360:SF305">
    <property type="entry name" value="MAJOR FACILITATOR SUPERFAMILY (MFS) PROFILE DOMAIN-CONTAINING PROTEIN"/>
    <property type="match status" value="1"/>
</dbReference>
<feature type="transmembrane region" description="Helical" evidence="4">
    <location>
        <begin position="417"/>
        <end position="437"/>
    </location>
</feature>
<dbReference type="InterPro" id="IPR050327">
    <property type="entry name" value="Proton-linked_MCT"/>
</dbReference>
<gene>
    <name evidence="6" type="ORF">BU16DRAFT_621354</name>
</gene>
<feature type="transmembrane region" description="Helical" evidence="4">
    <location>
        <begin position="90"/>
        <end position="110"/>
    </location>
</feature>
<evidence type="ECO:0000259" key="5">
    <source>
        <dbReference type="PROSITE" id="PS50850"/>
    </source>
</evidence>
<feature type="region of interest" description="Disordered" evidence="3">
    <location>
        <begin position="1"/>
        <end position="36"/>
    </location>
</feature>
<dbReference type="PROSITE" id="PS50850">
    <property type="entry name" value="MFS"/>
    <property type="match status" value="1"/>
</dbReference>
<feature type="transmembrane region" description="Helical" evidence="4">
    <location>
        <begin position="377"/>
        <end position="397"/>
    </location>
</feature>
<feature type="transmembrane region" description="Helical" evidence="4">
    <location>
        <begin position="319"/>
        <end position="338"/>
    </location>
</feature>
<name>A0A6A6QHF5_9PEZI</name>
<feature type="transmembrane region" description="Helical" evidence="4">
    <location>
        <begin position="344"/>
        <end position="370"/>
    </location>
</feature>
<protein>
    <submittedName>
        <fullName evidence="6">MFS general substrate transporter</fullName>
    </submittedName>
</protein>
<proteinExistence type="inferred from homology"/>
<feature type="transmembrane region" description="Helical" evidence="4">
    <location>
        <begin position="286"/>
        <end position="307"/>
    </location>
</feature>
<accession>A0A6A6QHF5</accession>
<dbReference type="AlphaFoldDB" id="A0A6A6QHF5"/>
<feature type="transmembrane region" description="Helical" evidence="4">
    <location>
        <begin position="52"/>
        <end position="70"/>
    </location>
</feature>
<evidence type="ECO:0000256" key="4">
    <source>
        <dbReference type="SAM" id="Phobius"/>
    </source>
</evidence>
<feature type="transmembrane region" description="Helical" evidence="4">
    <location>
        <begin position="148"/>
        <end position="168"/>
    </location>
</feature>
<dbReference type="EMBL" id="MU004195">
    <property type="protein sequence ID" value="KAF2491855.1"/>
    <property type="molecule type" value="Genomic_DNA"/>
</dbReference>
<dbReference type="OrthoDB" id="6499973at2759"/>
<evidence type="ECO:0000256" key="2">
    <source>
        <dbReference type="ARBA" id="ARBA00006727"/>
    </source>
</evidence>
<keyword evidence="4" id="KW-1133">Transmembrane helix</keyword>
<dbReference type="Pfam" id="PF07690">
    <property type="entry name" value="MFS_1"/>
    <property type="match status" value="1"/>
</dbReference>
<keyword evidence="7" id="KW-1185">Reference proteome</keyword>
<feature type="domain" description="Major facilitator superfamily (MFS) profile" evidence="5">
    <location>
        <begin position="253"/>
        <end position="447"/>
    </location>
</feature>
<comment type="similarity">
    <text evidence="2">Belongs to the major facilitator superfamily. Monocarboxylate porter (TC 2.A.1.13) family.</text>
</comment>
<dbReference type="InterPro" id="IPR020846">
    <property type="entry name" value="MFS_dom"/>
</dbReference>
<evidence type="ECO:0000256" key="1">
    <source>
        <dbReference type="ARBA" id="ARBA00004141"/>
    </source>
</evidence>
<feature type="transmembrane region" description="Helical" evidence="4">
    <location>
        <begin position="180"/>
        <end position="200"/>
    </location>
</feature>
<dbReference type="GO" id="GO:0022857">
    <property type="term" value="F:transmembrane transporter activity"/>
    <property type="evidence" value="ECO:0007669"/>
    <property type="project" value="InterPro"/>
</dbReference>
<keyword evidence="4" id="KW-0472">Membrane</keyword>
<dbReference type="PANTHER" id="PTHR11360">
    <property type="entry name" value="MONOCARBOXYLATE TRANSPORTER"/>
    <property type="match status" value="1"/>
</dbReference>
<dbReference type="GO" id="GO:0016020">
    <property type="term" value="C:membrane"/>
    <property type="evidence" value="ECO:0007669"/>
    <property type="project" value="UniProtKB-SubCell"/>
</dbReference>
<dbReference type="SUPFAM" id="SSF103473">
    <property type="entry name" value="MFS general substrate transporter"/>
    <property type="match status" value="1"/>
</dbReference>
<sequence length="447" mass="46816">MSQTTETIAIELRDQGQNERSNTSILPLRSQSPPPSDAVESLLADATVPDGGYGWVIVFASAVICFWFVGTSYSWGVIQKALVDDGLSNASTLSFVGGLTPMCIAVLAIFNARIIRAVGARWTALLGVLLLGLGEVMAGFAVKNVAALFGTIGVVSGVGTSLCFIVVSTTPTQYFARRRGLANGIVYAGGGIGGAATSLAMEKLIQATSLAWTFRIIGLLTLATGLPAAWLIKERAPVRRKTFIEWKLFRDLKFCLLFAAGAIATFPLFVPPFFLPLYAHSIGLEASAGAALVAGFNLSSAFGRIGLGLLCDLIGPLHALFLSLLLSGFSMLAIWPLSSELGPLILFVVINGAANGGFFATMPTVVGSLFGSTRVAVAMGMVVTGWAGGYLLGGPIAGYMLSAFGGAEAGFKAYRPAMYYAGSMSLIAAALVGVLRWKTDGKWKKKV</sequence>
<dbReference type="Proteomes" id="UP000799750">
    <property type="component" value="Unassembled WGS sequence"/>
</dbReference>
<evidence type="ECO:0000313" key="6">
    <source>
        <dbReference type="EMBL" id="KAF2491855.1"/>
    </source>
</evidence>
<evidence type="ECO:0000256" key="3">
    <source>
        <dbReference type="SAM" id="MobiDB-lite"/>
    </source>
</evidence>
<dbReference type="InterPro" id="IPR036259">
    <property type="entry name" value="MFS_trans_sf"/>
</dbReference>